<name>A0AA40A4F5_9PEZI</name>
<dbReference type="EMBL" id="JAUIRO010000006">
    <property type="protein sequence ID" value="KAK0709097.1"/>
    <property type="molecule type" value="Genomic_DNA"/>
</dbReference>
<proteinExistence type="predicted"/>
<gene>
    <name evidence="1" type="ORF">B0T26DRAFT_720427</name>
</gene>
<organism evidence="1 2">
    <name type="scientific">Lasiosphaeria miniovina</name>
    <dbReference type="NCBI Taxonomy" id="1954250"/>
    <lineage>
        <taxon>Eukaryota</taxon>
        <taxon>Fungi</taxon>
        <taxon>Dikarya</taxon>
        <taxon>Ascomycota</taxon>
        <taxon>Pezizomycotina</taxon>
        <taxon>Sordariomycetes</taxon>
        <taxon>Sordariomycetidae</taxon>
        <taxon>Sordariales</taxon>
        <taxon>Lasiosphaeriaceae</taxon>
        <taxon>Lasiosphaeria</taxon>
    </lineage>
</organism>
<protein>
    <submittedName>
        <fullName evidence="1">Uncharacterized protein</fullName>
    </submittedName>
</protein>
<dbReference type="AlphaFoldDB" id="A0AA40A4F5"/>
<evidence type="ECO:0000313" key="2">
    <source>
        <dbReference type="Proteomes" id="UP001172101"/>
    </source>
</evidence>
<keyword evidence="2" id="KW-1185">Reference proteome</keyword>
<dbReference type="Proteomes" id="UP001172101">
    <property type="component" value="Unassembled WGS sequence"/>
</dbReference>
<sequence>MARPALCHVYKHLLSIPVLARSLQYLQCDHLDQAYLPSLTIPLNLLRGLLDLFFAVMLSHPCLWGVNAWRTQ</sequence>
<reference evidence="1" key="1">
    <citation type="submission" date="2023-06" db="EMBL/GenBank/DDBJ databases">
        <title>Genome-scale phylogeny and comparative genomics of the fungal order Sordariales.</title>
        <authorList>
            <consortium name="Lawrence Berkeley National Laboratory"/>
            <person name="Hensen N."/>
            <person name="Bonometti L."/>
            <person name="Westerberg I."/>
            <person name="Brannstrom I.O."/>
            <person name="Guillou S."/>
            <person name="Cros-Aarteil S."/>
            <person name="Calhoun S."/>
            <person name="Haridas S."/>
            <person name="Kuo A."/>
            <person name="Mondo S."/>
            <person name="Pangilinan J."/>
            <person name="Riley R."/>
            <person name="LaButti K."/>
            <person name="Andreopoulos B."/>
            <person name="Lipzen A."/>
            <person name="Chen C."/>
            <person name="Yanf M."/>
            <person name="Daum C."/>
            <person name="Ng V."/>
            <person name="Clum A."/>
            <person name="Steindorff A."/>
            <person name="Ohm R."/>
            <person name="Martin F."/>
            <person name="Silar P."/>
            <person name="Natvig D."/>
            <person name="Lalanne C."/>
            <person name="Gautier V."/>
            <person name="Ament-velasquez S.L."/>
            <person name="Kruys A."/>
            <person name="Hutchinson M.I."/>
            <person name="Powell A.J."/>
            <person name="Barry K."/>
            <person name="Miller A.N."/>
            <person name="Grigoriev I.V."/>
            <person name="Debuchy R."/>
            <person name="Gladieux P."/>
            <person name="Thoren M.H."/>
            <person name="Johannesson H."/>
        </authorList>
    </citation>
    <scope>NUCLEOTIDE SEQUENCE</scope>
    <source>
        <strain evidence="1">SMH2392-1A</strain>
    </source>
</reference>
<evidence type="ECO:0000313" key="1">
    <source>
        <dbReference type="EMBL" id="KAK0709097.1"/>
    </source>
</evidence>
<comment type="caution">
    <text evidence="1">The sequence shown here is derived from an EMBL/GenBank/DDBJ whole genome shotgun (WGS) entry which is preliminary data.</text>
</comment>
<dbReference type="GeneID" id="85325756"/>
<dbReference type="RefSeq" id="XP_060292401.1">
    <property type="nucleotide sequence ID" value="XM_060442486.1"/>
</dbReference>
<feature type="non-terminal residue" evidence="1">
    <location>
        <position position="72"/>
    </location>
</feature>
<accession>A0AA40A4F5</accession>